<keyword evidence="4" id="KW-1185">Reference proteome</keyword>
<sequence length="265" mass="28874">MNRLRLLAAALAATAAIPAFAVGNLADIRVYDRAAGRELPVYIHEGKAYVVGKPGNEYSLSVRNQSGDDLLAVMSVDGVNVLSGETAASRQGGYVISSWDSLDVKGWRKSLERTAAFYFTSLGDSYAARTGRPDNVGVIGVALYQRQRTQPPPIAYDKLEEAPRSKDSGANGYRERLDSAPAPEAQAKRAAPSLQPGAPLGTGHGRQEESQARYVDFRRATSYPVETVTIYYDSYRNLVARGILEQPVARRDPQPFPGFAPDPWR</sequence>
<dbReference type="AlphaFoldDB" id="A0A6M4GTS8"/>
<accession>A0A6M4GTS8</accession>
<protein>
    <submittedName>
        <fullName evidence="3">Uncharacterized protein</fullName>
    </submittedName>
</protein>
<evidence type="ECO:0000313" key="4">
    <source>
        <dbReference type="Proteomes" id="UP000501534"/>
    </source>
</evidence>
<feature type="signal peptide" evidence="2">
    <location>
        <begin position="1"/>
        <end position="21"/>
    </location>
</feature>
<proteinExistence type="predicted"/>
<name>A0A6M4GTS8_9PROT</name>
<dbReference type="EMBL" id="CP053069">
    <property type="protein sequence ID" value="QJR09914.1"/>
    <property type="molecule type" value="Genomic_DNA"/>
</dbReference>
<feature type="compositionally biased region" description="Basic and acidic residues" evidence="1">
    <location>
        <begin position="157"/>
        <end position="178"/>
    </location>
</feature>
<dbReference type="Proteomes" id="UP000501534">
    <property type="component" value="Chromosome"/>
</dbReference>
<feature type="region of interest" description="Disordered" evidence="1">
    <location>
        <begin position="152"/>
        <end position="210"/>
    </location>
</feature>
<dbReference type="KEGG" id="uru:DSM104443_00965"/>
<evidence type="ECO:0000313" key="3">
    <source>
        <dbReference type="EMBL" id="QJR09914.1"/>
    </source>
</evidence>
<feature type="chain" id="PRO_5027068160" evidence="2">
    <location>
        <begin position="22"/>
        <end position="265"/>
    </location>
</feature>
<gene>
    <name evidence="3" type="ORF">DSM104443_00965</name>
</gene>
<reference evidence="3 4" key="1">
    <citation type="submission" date="2020-04" db="EMBL/GenBank/DDBJ databases">
        <title>Usitatibacter rugosus gen. nov., sp. nov. and Usitatibacter palustris sp. nov., novel members of Usitatibacteraceae fam. nov. within the order Nitrosomonadales isolated from soil.</title>
        <authorList>
            <person name="Huber K.J."/>
            <person name="Neumann-Schaal M."/>
            <person name="Geppert A."/>
            <person name="Luckner M."/>
            <person name="Wanner G."/>
            <person name="Overmann J."/>
        </authorList>
    </citation>
    <scope>NUCLEOTIDE SEQUENCE [LARGE SCALE GENOMIC DNA]</scope>
    <source>
        <strain evidence="3 4">0125_3</strain>
    </source>
</reference>
<keyword evidence="2" id="KW-0732">Signal</keyword>
<evidence type="ECO:0000256" key="1">
    <source>
        <dbReference type="SAM" id="MobiDB-lite"/>
    </source>
</evidence>
<evidence type="ECO:0000256" key="2">
    <source>
        <dbReference type="SAM" id="SignalP"/>
    </source>
</evidence>
<dbReference type="RefSeq" id="WP_171090022.1">
    <property type="nucleotide sequence ID" value="NZ_CP053069.1"/>
</dbReference>
<feature type="compositionally biased region" description="Low complexity" evidence="1">
    <location>
        <begin position="180"/>
        <end position="192"/>
    </location>
</feature>
<organism evidence="3 4">
    <name type="scientific">Usitatibacter rugosus</name>
    <dbReference type="NCBI Taxonomy" id="2732067"/>
    <lineage>
        <taxon>Bacteria</taxon>
        <taxon>Pseudomonadati</taxon>
        <taxon>Pseudomonadota</taxon>
        <taxon>Betaproteobacteria</taxon>
        <taxon>Nitrosomonadales</taxon>
        <taxon>Usitatibacteraceae</taxon>
        <taxon>Usitatibacter</taxon>
    </lineage>
</organism>